<organism evidence="1">
    <name type="scientific">viral metagenome</name>
    <dbReference type="NCBI Taxonomy" id="1070528"/>
    <lineage>
        <taxon>unclassified sequences</taxon>
        <taxon>metagenomes</taxon>
        <taxon>organismal metagenomes</taxon>
    </lineage>
</organism>
<proteinExistence type="predicted"/>
<sequence>MMTKMSDKLVKLEFTYINFEGDKKSLALEYLEREIVDASEYLKTQLSGGFVKSDAFRYDLTCLAYPISATCIKFVFDYAIKYSVEQKRLVKECEDAKIIESNTCERTPSRIKTATKKKPTKKVATTKRDPTLNNIFVREITTSRAISKDKLKSVEDKFEFILTNSNKTGVDTITHNFEDEFIEKIGISYLFSVLQVSNYFMFNQITKLVTKSIENFRRYFIKIANANHYIESNISYMTLNIKKYANINVEIDSILDELVDYKKIVMTKEFADEILYTFLSFQMANKLEAFDDIVKEIKNHKLTSGVLTFKYFDIYHDSCVFDVRDSIGRVKLYDNYLFLQKVKNIITVKNEELRLFHYYDMMYYEEHQFETLNKQNYAKKHMIVTQKEFDIKFRKLTDNLFENFDWTNVVIAGGFIYGLLDNAYDSIVDSTDIDLFVYGNNEQIRNKIAYINKYFSKHNPFYAINKSVITIIIKSFRFDIQIVPVNKMTPFDIIDQFDFSYVMLYYNGIDVFTNIAGLVSIKYKVAIRINKKIDINHRGNKAIKKGLELVDQNMEDFDIGASFNIFAKSKIIRKVIPVLETNEIIETIKLYYSVKKVSTDVIELDSELEFNIADYVSESANVCVPGYTLVKQRCNTENMKLCHLMFNHNRMTFCTDYCEISRLNSKYLVIFLGTQKTLELFDIRDRVIEQLEPLRRKIPLHIFQSNHFFDSDEDYCEDKGTKNDYLNEYNHNINYHLKVYLNKKTKDDKYVSSIKSSSQVNLTCNTIVWEKDGRRGIKFYMSAINVKEHK</sequence>
<dbReference type="EMBL" id="MN739352">
    <property type="protein sequence ID" value="QHS99957.1"/>
    <property type="molecule type" value="Genomic_DNA"/>
</dbReference>
<protein>
    <submittedName>
        <fullName evidence="1">Uncharacterized protein</fullName>
    </submittedName>
</protein>
<name>A0A6C0C5T9_9ZZZZ</name>
<accession>A0A6C0C5T9</accession>
<dbReference type="AlphaFoldDB" id="A0A6C0C5T9"/>
<reference evidence="1" key="1">
    <citation type="journal article" date="2020" name="Nature">
        <title>Giant virus diversity and host interactions through global metagenomics.</title>
        <authorList>
            <person name="Schulz F."/>
            <person name="Roux S."/>
            <person name="Paez-Espino D."/>
            <person name="Jungbluth S."/>
            <person name="Walsh D.A."/>
            <person name="Denef V.J."/>
            <person name="McMahon K.D."/>
            <person name="Konstantinidis K.T."/>
            <person name="Eloe-Fadrosh E.A."/>
            <person name="Kyrpides N.C."/>
            <person name="Woyke T."/>
        </authorList>
    </citation>
    <scope>NUCLEOTIDE SEQUENCE</scope>
    <source>
        <strain evidence="1">GVMAG-M-3300020192-26</strain>
    </source>
</reference>
<evidence type="ECO:0000313" key="1">
    <source>
        <dbReference type="EMBL" id="QHS99957.1"/>
    </source>
</evidence>